<evidence type="ECO:0000313" key="11">
    <source>
        <dbReference type="EMBL" id="MBD7918452.1"/>
    </source>
</evidence>
<feature type="domain" description="Galactokinase N-terminal" evidence="10">
    <location>
        <begin position="21"/>
        <end position="69"/>
    </location>
</feature>
<gene>
    <name evidence="11" type="primary">galK</name>
    <name evidence="11" type="ORF">H9657_09200</name>
</gene>
<dbReference type="EMBL" id="JACSQV010000006">
    <property type="protein sequence ID" value="MBD7918452.1"/>
    <property type="molecule type" value="Genomic_DNA"/>
</dbReference>
<evidence type="ECO:0000256" key="5">
    <source>
        <dbReference type="ARBA" id="ARBA00022840"/>
    </source>
</evidence>
<evidence type="ECO:0000313" key="12">
    <source>
        <dbReference type="Proteomes" id="UP000604241"/>
    </source>
</evidence>
<name>A0ABR8QDE3_9CELL</name>
<keyword evidence="12" id="KW-1185">Reference proteome</keyword>
<dbReference type="Pfam" id="PF00288">
    <property type="entry name" value="GHMP_kinases_N"/>
    <property type="match status" value="1"/>
</dbReference>
<dbReference type="PROSITE" id="PS00106">
    <property type="entry name" value="GALACTOKINASE"/>
    <property type="match status" value="1"/>
</dbReference>
<dbReference type="InterPro" id="IPR006206">
    <property type="entry name" value="Mevalonate/galactokinase"/>
</dbReference>
<dbReference type="PANTHER" id="PTHR10457:SF7">
    <property type="entry name" value="GALACTOKINASE-RELATED"/>
    <property type="match status" value="1"/>
</dbReference>
<evidence type="ECO:0000256" key="3">
    <source>
        <dbReference type="ARBA" id="ARBA00022741"/>
    </source>
</evidence>
<proteinExistence type="inferred from homology"/>
<evidence type="ECO:0000259" key="10">
    <source>
        <dbReference type="Pfam" id="PF10509"/>
    </source>
</evidence>
<evidence type="ECO:0000259" key="9">
    <source>
        <dbReference type="Pfam" id="PF08544"/>
    </source>
</evidence>
<evidence type="ECO:0000256" key="7">
    <source>
        <dbReference type="NCBIfam" id="TIGR00131"/>
    </source>
</evidence>
<evidence type="ECO:0000256" key="4">
    <source>
        <dbReference type="ARBA" id="ARBA00022777"/>
    </source>
</evidence>
<keyword evidence="5" id="KW-0067">ATP-binding</keyword>
<dbReference type="Gene3D" id="3.30.70.890">
    <property type="entry name" value="GHMP kinase, C-terminal domain"/>
    <property type="match status" value="1"/>
</dbReference>
<dbReference type="InterPro" id="IPR019741">
    <property type="entry name" value="Galactokinase_CS"/>
</dbReference>
<dbReference type="PRINTS" id="PR00959">
    <property type="entry name" value="MEVGALKINASE"/>
</dbReference>
<dbReference type="Pfam" id="PF10509">
    <property type="entry name" value="GalKase_gal_bdg"/>
    <property type="match status" value="1"/>
</dbReference>
<comment type="similarity">
    <text evidence="1">Belongs to the GHMP kinase family. GalK subfamily.</text>
</comment>
<dbReference type="NCBIfam" id="TIGR00131">
    <property type="entry name" value="gal_kin"/>
    <property type="match status" value="1"/>
</dbReference>
<comment type="caution">
    <text evidence="11">The sequence shown here is derived from an EMBL/GenBank/DDBJ whole genome shotgun (WGS) entry which is preliminary data.</text>
</comment>
<accession>A0ABR8QDE3</accession>
<evidence type="ECO:0000256" key="1">
    <source>
        <dbReference type="ARBA" id="ARBA00006566"/>
    </source>
</evidence>
<dbReference type="Proteomes" id="UP000604241">
    <property type="component" value="Unassembled WGS sequence"/>
</dbReference>
<dbReference type="SUPFAM" id="SSF54211">
    <property type="entry name" value="Ribosomal protein S5 domain 2-like"/>
    <property type="match status" value="1"/>
</dbReference>
<organism evidence="11 12">
    <name type="scientific">Cellulomonas avistercoris</name>
    <dbReference type="NCBI Taxonomy" id="2762242"/>
    <lineage>
        <taxon>Bacteria</taxon>
        <taxon>Bacillati</taxon>
        <taxon>Actinomycetota</taxon>
        <taxon>Actinomycetes</taxon>
        <taxon>Micrococcales</taxon>
        <taxon>Cellulomonadaceae</taxon>
        <taxon>Cellulomonas</taxon>
    </lineage>
</organism>
<feature type="domain" description="GHMP kinase N-terminal" evidence="8">
    <location>
        <begin position="105"/>
        <end position="203"/>
    </location>
</feature>
<evidence type="ECO:0000256" key="6">
    <source>
        <dbReference type="ARBA" id="ARBA00023144"/>
    </source>
</evidence>
<protein>
    <recommendedName>
        <fullName evidence="7">Galactokinase</fullName>
        <ecNumber evidence="7">2.7.1.6</ecNumber>
    </recommendedName>
</protein>
<evidence type="ECO:0000256" key="2">
    <source>
        <dbReference type="ARBA" id="ARBA00022679"/>
    </source>
</evidence>
<dbReference type="InterPro" id="IPR006203">
    <property type="entry name" value="GHMP_knse_ATP-bd_CS"/>
</dbReference>
<reference evidence="11 12" key="1">
    <citation type="submission" date="2020-08" db="EMBL/GenBank/DDBJ databases">
        <title>A Genomic Blueprint of the Chicken Gut Microbiome.</title>
        <authorList>
            <person name="Gilroy R."/>
            <person name="Ravi A."/>
            <person name="Getino M."/>
            <person name="Pursley I."/>
            <person name="Horton D.L."/>
            <person name="Alikhan N.-F."/>
            <person name="Baker D."/>
            <person name="Gharbi K."/>
            <person name="Hall N."/>
            <person name="Watson M."/>
            <person name="Adriaenssens E.M."/>
            <person name="Foster-Nyarko E."/>
            <person name="Jarju S."/>
            <person name="Secka A."/>
            <person name="Antonio M."/>
            <person name="Oren A."/>
            <person name="Chaudhuri R."/>
            <person name="La Ragione R.M."/>
            <person name="Hildebrand F."/>
            <person name="Pallen M.J."/>
        </authorList>
    </citation>
    <scope>NUCLEOTIDE SEQUENCE [LARGE SCALE GENOMIC DNA]</scope>
    <source>
        <strain evidence="11 12">Sa3CUA2</strain>
    </source>
</reference>
<keyword evidence="4" id="KW-0418">Kinase</keyword>
<dbReference type="RefSeq" id="WP_191782601.1">
    <property type="nucleotide sequence ID" value="NZ_JACSQV010000006.1"/>
</dbReference>
<dbReference type="InterPro" id="IPR020568">
    <property type="entry name" value="Ribosomal_Su5_D2-typ_SF"/>
</dbReference>
<dbReference type="InterPro" id="IPR036554">
    <property type="entry name" value="GHMP_kinase_C_sf"/>
</dbReference>
<dbReference type="GO" id="GO:0004335">
    <property type="term" value="F:galactokinase activity"/>
    <property type="evidence" value="ECO:0007669"/>
    <property type="project" value="UniProtKB-EC"/>
</dbReference>
<evidence type="ECO:0000259" key="8">
    <source>
        <dbReference type="Pfam" id="PF00288"/>
    </source>
</evidence>
<dbReference type="InterPro" id="IPR019539">
    <property type="entry name" value="GalKase_N"/>
</dbReference>
<dbReference type="PANTHER" id="PTHR10457">
    <property type="entry name" value="MEVALONATE KINASE/GALACTOKINASE"/>
    <property type="match status" value="1"/>
</dbReference>
<keyword evidence="3" id="KW-0547">Nucleotide-binding</keyword>
<dbReference type="InterPro" id="IPR013750">
    <property type="entry name" value="GHMP_kinase_C_dom"/>
</dbReference>
<dbReference type="PROSITE" id="PS00627">
    <property type="entry name" value="GHMP_KINASES_ATP"/>
    <property type="match status" value="1"/>
</dbReference>
<dbReference type="Gene3D" id="3.30.230.10">
    <property type="match status" value="1"/>
</dbReference>
<sequence>MSTVPTPAWRPAEGERRARDLFASTFRTAPGGTWSAPGRVNLIGEHTDYNGGLALPIALPHRTYAAVARRDDDVVRLVSAQEPSGVHQVRLADVAPGTVTGWAAYVVGVAWALRQAGHDVGGFDVAIDSCVPSGAGLSSSAALEASVGVALDASFRLGLAGGVDATGAPTDDAGRALLADLCVRAENEMAGAPTGGMDQAASLRAREGHALLLDCRDGAVRHVPFDLATHGLALLVVDTRAPHSHVGGEYAQRRAACEDAARHLGVASLRDVADDARGDAWALEALAAAPDGAVLVPRVRHVTSEIARVAAFVDALGSGEPAAVGPLMDASHASLRDDYEVSCRELDVAVDAARAAGALGARMTGGGFGGSAIALVRAADVAHVADAVAASSAAHGLAAPAFAVAVAGPPAA</sequence>
<dbReference type="InterPro" id="IPR014721">
    <property type="entry name" value="Ribsml_uS5_D2-typ_fold_subgr"/>
</dbReference>
<dbReference type="Pfam" id="PF08544">
    <property type="entry name" value="GHMP_kinases_C"/>
    <property type="match status" value="1"/>
</dbReference>
<keyword evidence="6" id="KW-0299">Galactose metabolism</keyword>
<dbReference type="PIRSF" id="PIRSF000530">
    <property type="entry name" value="Galactokinase"/>
    <property type="match status" value="1"/>
</dbReference>
<dbReference type="PRINTS" id="PR00473">
    <property type="entry name" value="GALCTOKINASE"/>
</dbReference>
<dbReference type="InterPro" id="IPR000705">
    <property type="entry name" value="Galactokinase"/>
</dbReference>
<feature type="domain" description="GHMP kinase C-terminal" evidence="9">
    <location>
        <begin position="314"/>
        <end position="390"/>
    </location>
</feature>
<dbReference type="EC" id="2.7.1.6" evidence="7"/>
<dbReference type="SUPFAM" id="SSF55060">
    <property type="entry name" value="GHMP Kinase, C-terminal domain"/>
    <property type="match status" value="1"/>
</dbReference>
<dbReference type="InterPro" id="IPR006204">
    <property type="entry name" value="GHMP_kinase_N_dom"/>
</dbReference>
<keyword evidence="2 11" id="KW-0808">Transferase</keyword>
<keyword evidence="6" id="KW-0119">Carbohydrate metabolism</keyword>